<name>A0ACC2CPE4_DIPCM</name>
<keyword evidence="2" id="KW-1185">Reference proteome</keyword>
<evidence type="ECO:0000313" key="1">
    <source>
        <dbReference type="EMBL" id="KAJ7543861.1"/>
    </source>
</evidence>
<sequence>MDNSKVDDEGHGSDVLDDVSGGGQSSLQDGEVAKDFFLSESEVTTESNVEGEEGADAESRASIVGDRLDDESGQAVHKDPGVSDISEEPAIAREGKEGDEEADDFARRGVAFSKEKATALKNFVKERGIVVSKVIRRLSGKRDDFEKGMAEEPVNEEAKESTETVDKKPWFSFLKLMAESEEVPSSRSDNENLGPRVEGRITIYTRSGCPDSRRVRSLLRQKGLKFVEINLDVFPRRRIELEERTGKTSVPQLFFNENLIGGLDELVELDKRGKLDGKIKEVVENKAPGSAPLPPVYGEDDPQDKALDEFAETVVKLRERIHVKDRFIKYRLFNRCFVGSEAVDFLVEDQKLSRIEAVDYGRKLAAKHFFHHVLQEHLFEDGNNFYRFLEHDPVVSTKCYNFLGITNDLEPHPAHEVGKELMELILAIYETHVSEDGKHVNYRGISRSEEFRRYAKMTEELQRIDLQILTREEKLALFINLFNSMVIHATILLGDPSGAIERMRLFWDFQYVIGGYPYSLSAIQNGILRANQRSPYTLTKPFGLKDPRLQVCLVEPDPLIHFAISYGTKSSPVLRCYTAEAVDAELRFAARAFFEEGGISVTPATKTVLLSKILKWYSVDFGKSEEEVLLWVTHHLDPKNAEELLNLLSSMDVLNITYQPYDWAINI</sequence>
<comment type="caution">
    <text evidence="1">The sequence shown here is derived from an EMBL/GenBank/DDBJ whole genome shotgun (WGS) entry which is preliminary data.</text>
</comment>
<protein>
    <submittedName>
        <fullName evidence="1">Uncharacterized protein</fullName>
    </submittedName>
</protein>
<organism evidence="1 2">
    <name type="scientific">Diphasiastrum complanatum</name>
    <name type="common">Issler's clubmoss</name>
    <name type="synonym">Lycopodium complanatum</name>
    <dbReference type="NCBI Taxonomy" id="34168"/>
    <lineage>
        <taxon>Eukaryota</taxon>
        <taxon>Viridiplantae</taxon>
        <taxon>Streptophyta</taxon>
        <taxon>Embryophyta</taxon>
        <taxon>Tracheophyta</taxon>
        <taxon>Lycopodiopsida</taxon>
        <taxon>Lycopodiales</taxon>
        <taxon>Lycopodiaceae</taxon>
        <taxon>Lycopodioideae</taxon>
        <taxon>Diphasiastrum</taxon>
    </lineage>
</organism>
<evidence type="ECO:0000313" key="2">
    <source>
        <dbReference type="Proteomes" id="UP001162992"/>
    </source>
</evidence>
<proteinExistence type="predicted"/>
<gene>
    <name evidence="1" type="ORF">O6H91_09G056300</name>
</gene>
<reference evidence="2" key="1">
    <citation type="journal article" date="2024" name="Proc. Natl. Acad. Sci. U.S.A.">
        <title>Extraordinary preservation of gene collinearity over three hundred million years revealed in homosporous lycophytes.</title>
        <authorList>
            <person name="Li C."/>
            <person name="Wickell D."/>
            <person name="Kuo L.Y."/>
            <person name="Chen X."/>
            <person name="Nie B."/>
            <person name="Liao X."/>
            <person name="Peng D."/>
            <person name="Ji J."/>
            <person name="Jenkins J."/>
            <person name="Williams M."/>
            <person name="Shu S."/>
            <person name="Plott C."/>
            <person name="Barry K."/>
            <person name="Rajasekar S."/>
            <person name="Grimwood J."/>
            <person name="Han X."/>
            <person name="Sun S."/>
            <person name="Hou Z."/>
            <person name="He W."/>
            <person name="Dai G."/>
            <person name="Sun C."/>
            <person name="Schmutz J."/>
            <person name="Leebens-Mack J.H."/>
            <person name="Li F.W."/>
            <person name="Wang L."/>
        </authorList>
    </citation>
    <scope>NUCLEOTIDE SEQUENCE [LARGE SCALE GENOMIC DNA]</scope>
    <source>
        <strain evidence="2">cv. PW_Plant_1</strain>
    </source>
</reference>
<accession>A0ACC2CPE4</accession>
<dbReference type="EMBL" id="CM055100">
    <property type="protein sequence ID" value="KAJ7543861.1"/>
    <property type="molecule type" value="Genomic_DNA"/>
</dbReference>
<dbReference type="Proteomes" id="UP001162992">
    <property type="component" value="Chromosome 9"/>
</dbReference>